<name>A0A9K3NSQ6_HELAN</name>
<keyword evidence="2" id="KW-1185">Reference proteome</keyword>
<protein>
    <submittedName>
        <fullName evidence="1">Uncharacterized protein</fullName>
    </submittedName>
</protein>
<evidence type="ECO:0000313" key="1">
    <source>
        <dbReference type="EMBL" id="KAF5811837.1"/>
    </source>
</evidence>
<dbReference type="EMBL" id="MNCJ02000319">
    <property type="protein sequence ID" value="KAF5811837.1"/>
    <property type="molecule type" value="Genomic_DNA"/>
</dbReference>
<dbReference type="Proteomes" id="UP000215914">
    <property type="component" value="Unassembled WGS sequence"/>
</dbReference>
<reference evidence="1" key="2">
    <citation type="submission" date="2020-06" db="EMBL/GenBank/DDBJ databases">
        <title>Helianthus annuus Genome sequencing and assembly Release 2.</title>
        <authorList>
            <person name="Gouzy J."/>
            <person name="Langlade N."/>
            <person name="Munos S."/>
        </authorList>
    </citation>
    <scope>NUCLEOTIDE SEQUENCE</scope>
    <source>
        <tissue evidence="1">Leaves</tissue>
    </source>
</reference>
<proteinExistence type="predicted"/>
<organism evidence="1 2">
    <name type="scientific">Helianthus annuus</name>
    <name type="common">Common sunflower</name>
    <dbReference type="NCBI Taxonomy" id="4232"/>
    <lineage>
        <taxon>Eukaryota</taxon>
        <taxon>Viridiplantae</taxon>
        <taxon>Streptophyta</taxon>
        <taxon>Embryophyta</taxon>
        <taxon>Tracheophyta</taxon>
        <taxon>Spermatophyta</taxon>
        <taxon>Magnoliopsida</taxon>
        <taxon>eudicotyledons</taxon>
        <taxon>Gunneridae</taxon>
        <taxon>Pentapetalae</taxon>
        <taxon>asterids</taxon>
        <taxon>campanulids</taxon>
        <taxon>Asterales</taxon>
        <taxon>Asteraceae</taxon>
        <taxon>Asteroideae</taxon>
        <taxon>Heliantheae alliance</taxon>
        <taxon>Heliantheae</taxon>
        <taxon>Helianthus</taxon>
    </lineage>
</organism>
<reference evidence="1" key="1">
    <citation type="journal article" date="2017" name="Nature">
        <title>The sunflower genome provides insights into oil metabolism, flowering and Asterid evolution.</title>
        <authorList>
            <person name="Badouin H."/>
            <person name="Gouzy J."/>
            <person name="Grassa C.J."/>
            <person name="Murat F."/>
            <person name="Staton S.E."/>
            <person name="Cottret L."/>
            <person name="Lelandais-Briere C."/>
            <person name="Owens G.L."/>
            <person name="Carrere S."/>
            <person name="Mayjonade B."/>
            <person name="Legrand L."/>
            <person name="Gill N."/>
            <person name="Kane N.C."/>
            <person name="Bowers J.E."/>
            <person name="Hubner S."/>
            <person name="Bellec A."/>
            <person name="Berard A."/>
            <person name="Berges H."/>
            <person name="Blanchet N."/>
            <person name="Boniface M.C."/>
            <person name="Brunel D."/>
            <person name="Catrice O."/>
            <person name="Chaidir N."/>
            <person name="Claudel C."/>
            <person name="Donnadieu C."/>
            <person name="Faraut T."/>
            <person name="Fievet G."/>
            <person name="Helmstetter N."/>
            <person name="King M."/>
            <person name="Knapp S.J."/>
            <person name="Lai Z."/>
            <person name="Le Paslier M.C."/>
            <person name="Lippi Y."/>
            <person name="Lorenzon L."/>
            <person name="Mandel J.R."/>
            <person name="Marage G."/>
            <person name="Marchand G."/>
            <person name="Marquand E."/>
            <person name="Bret-Mestries E."/>
            <person name="Morien E."/>
            <person name="Nambeesan S."/>
            <person name="Nguyen T."/>
            <person name="Pegot-Espagnet P."/>
            <person name="Pouilly N."/>
            <person name="Raftis F."/>
            <person name="Sallet E."/>
            <person name="Schiex T."/>
            <person name="Thomas J."/>
            <person name="Vandecasteele C."/>
            <person name="Vares D."/>
            <person name="Vear F."/>
            <person name="Vautrin S."/>
            <person name="Crespi M."/>
            <person name="Mangin B."/>
            <person name="Burke J.M."/>
            <person name="Salse J."/>
            <person name="Munos S."/>
            <person name="Vincourt P."/>
            <person name="Rieseberg L.H."/>
            <person name="Langlade N.B."/>
        </authorList>
    </citation>
    <scope>NUCLEOTIDE SEQUENCE</scope>
    <source>
        <tissue evidence="1">Leaves</tissue>
    </source>
</reference>
<accession>A0A9K3NSQ6</accession>
<evidence type="ECO:0000313" key="2">
    <source>
        <dbReference type="Proteomes" id="UP000215914"/>
    </source>
</evidence>
<comment type="caution">
    <text evidence="1">The sequence shown here is derived from an EMBL/GenBank/DDBJ whole genome shotgun (WGS) entry which is preliminary data.</text>
</comment>
<gene>
    <name evidence="1" type="ORF">HanXRQr2_Chr04g0186021</name>
</gene>
<sequence length="44" mass="5168">MARQLHPFFSANSGKSIQLPVQEHKQPITNHKILVLQREFELQQ</sequence>
<dbReference type="AlphaFoldDB" id="A0A9K3NSQ6"/>
<dbReference type="Gramene" id="mRNA:HanXRQr2_Chr04g0186021">
    <property type="protein sequence ID" value="mRNA:HanXRQr2_Chr04g0186021"/>
    <property type="gene ID" value="HanXRQr2_Chr04g0186021"/>
</dbReference>